<dbReference type="InterPro" id="IPR003656">
    <property type="entry name" value="Znf_BED"/>
</dbReference>
<reference evidence="7" key="2">
    <citation type="submission" date="2020-06" db="EMBL/GenBank/DDBJ databases">
        <title>Helianthus annuus Genome sequencing and assembly Release 2.</title>
        <authorList>
            <person name="Gouzy J."/>
            <person name="Langlade N."/>
            <person name="Munos S."/>
        </authorList>
    </citation>
    <scope>NUCLEOTIDE SEQUENCE</scope>
    <source>
        <tissue evidence="7">Leaves</tissue>
    </source>
</reference>
<dbReference type="SMART" id="SM00614">
    <property type="entry name" value="ZnF_BED"/>
    <property type="match status" value="1"/>
</dbReference>
<feature type="compositionally biased region" description="Basic and acidic residues" evidence="5">
    <location>
        <begin position="377"/>
        <end position="398"/>
    </location>
</feature>
<evidence type="ECO:0000313" key="7">
    <source>
        <dbReference type="EMBL" id="KAF5789479.1"/>
    </source>
</evidence>
<dbReference type="OrthoDB" id="1686862at2759"/>
<dbReference type="InterPro" id="IPR053031">
    <property type="entry name" value="Cuticle_assoc_protein"/>
</dbReference>
<dbReference type="InterPro" id="IPR036236">
    <property type="entry name" value="Znf_C2H2_sf"/>
</dbReference>
<keyword evidence="3" id="KW-0862">Zinc</keyword>
<evidence type="ECO:0000259" key="6">
    <source>
        <dbReference type="PROSITE" id="PS50808"/>
    </source>
</evidence>
<dbReference type="SUPFAM" id="SSF57667">
    <property type="entry name" value="beta-beta-alpha zinc fingers"/>
    <property type="match status" value="1"/>
</dbReference>
<keyword evidence="8" id="KW-1185">Reference proteome</keyword>
<keyword evidence="2 4" id="KW-0863">Zinc-finger</keyword>
<protein>
    <submittedName>
        <fullName evidence="7">Transcription factor/ chromatin remodeling BED-type(Zn) family</fullName>
    </submittedName>
</protein>
<dbReference type="AlphaFoldDB" id="A0A9K3I4A9"/>
<dbReference type="PANTHER" id="PTHR34396">
    <property type="entry name" value="OS03G0264950 PROTEIN-RELATED"/>
    <property type="match status" value="1"/>
</dbReference>
<gene>
    <name evidence="7" type="ORF">HanXRQr2_Chr09g0371691</name>
</gene>
<evidence type="ECO:0000256" key="5">
    <source>
        <dbReference type="SAM" id="MobiDB-lite"/>
    </source>
</evidence>
<evidence type="ECO:0000256" key="3">
    <source>
        <dbReference type="ARBA" id="ARBA00022833"/>
    </source>
</evidence>
<evidence type="ECO:0000256" key="1">
    <source>
        <dbReference type="ARBA" id="ARBA00022723"/>
    </source>
</evidence>
<feature type="region of interest" description="Disordered" evidence="5">
    <location>
        <begin position="1"/>
        <end position="26"/>
    </location>
</feature>
<dbReference type="PROSITE" id="PS50808">
    <property type="entry name" value="ZF_BED"/>
    <property type="match status" value="1"/>
</dbReference>
<dbReference type="GO" id="GO:0008270">
    <property type="term" value="F:zinc ion binding"/>
    <property type="evidence" value="ECO:0007669"/>
    <property type="project" value="UniProtKB-KW"/>
</dbReference>
<accession>A0A9K3I4A9</accession>
<feature type="compositionally biased region" description="Acidic residues" evidence="5">
    <location>
        <begin position="461"/>
        <end position="474"/>
    </location>
</feature>
<organism evidence="7 8">
    <name type="scientific">Helianthus annuus</name>
    <name type="common">Common sunflower</name>
    <dbReference type="NCBI Taxonomy" id="4232"/>
    <lineage>
        <taxon>Eukaryota</taxon>
        <taxon>Viridiplantae</taxon>
        <taxon>Streptophyta</taxon>
        <taxon>Embryophyta</taxon>
        <taxon>Tracheophyta</taxon>
        <taxon>Spermatophyta</taxon>
        <taxon>Magnoliopsida</taxon>
        <taxon>eudicotyledons</taxon>
        <taxon>Gunneridae</taxon>
        <taxon>Pentapetalae</taxon>
        <taxon>asterids</taxon>
        <taxon>campanulids</taxon>
        <taxon>Asterales</taxon>
        <taxon>Asteraceae</taxon>
        <taxon>Asteroideae</taxon>
        <taxon>Heliantheae alliance</taxon>
        <taxon>Heliantheae</taxon>
        <taxon>Helianthus</taxon>
    </lineage>
</organism>
<feature type="compositionally biased region" description="Basic and acidic residues" evidence="5">
    <location>
        <begin position="486"/>
        <end position="496"/>
    </location>
</feature>
<keyword evidence="1" id="KW-0479">Metal-binding</keyword>
<name>A0A9K3I4A9_HELAN</name>
<feature type="region of interest" description="Disordered" evidence="5">
    <location>
        <begin position="452"/>
        <end position="530"/>
    </location>
</feature>
<evidence type="ECO:0000256" key="2">
    <source>
        <dbReference type="ARBA" id="ARBA00022771"/>
    </source>
</evidence>
<evidence type="ECO:0000313" key="8">
    <source>
        <dbReference type="Proteomes" id="UP000215914"/>
    </source>
</evidence>
<feature type="region of interest" description="Disordered" evidence="5">
    <location>
        <begin position="376"/>
        <end position="398"/>
    </location>
</feature>
<dbReference type="Gramene" id="mRNA:HanXRQr2_Chr09g0371691">
    <property type="protein sequence ID" value="mRNA:HanXRQr2_Chr09g0371691"/>
    <property type="gene ID" value="HanXRQr2_Chr09g0371691"/>
</dbReference>
<sequence>MSTLDEGNDKNLVPSDQGHDETSSNWRRRPRAHVWAYFERITGEDGLPKQRCTTCNKVYAIALRSGTSTLRRHLRKCAPQLLTQFNSTRAVPYANSGRSSDEMSEEVRAANVNQPTATNFDPKHNICCVLDKESPKMKPFVEMVPFIERSRIKKAVTDQCPAYRTHIETFWMNAKFVDSPPRIHSVVKDGNVDKEVVITEALIREVLAFGDKPEDPTGYSERMVKGCFMRMGYKGHVNTPNFLKSSISRPYKFLMHVVIHAFGHTRKSGYDIALDYIMCMIVALTLNLPYNFSKVIFTQMKDNLTPNGWLLMYPRFVQMLLNHLLPNLEKKDDDLLKLEHMNDLSRINRYKKQAEVDIPKFKRLIGALGNENYVAPPKDKWRNDGSDSDNEDKQMEGFKERRSKWFIKDEKPKKAKKQTKRKRASRIMLRDESEEDDLICAISEIAKDIEDEVLQRSGSGEEADNETTESEEMDVLTLNKPYSVMHDSRTRAEKKAAKSKKKQLGDDDDDPIPVRKMTGRKKSKALTNVKKTGSFMAKKARKAVEELSIETTAGAEPAVTKKSALIIEEEMITPASQQTPTPPISPQPQAQQRQQPEQTGPSSATSDRDFMFDGQPFLNGETMEYDLFRDTNDKKIKCLKVTKDLEEDKKLKRLFFKDRMREIRENSLNIKLKMNLIIRSYWKKQGLEAEFDKNRIKIAEARAAEKARKAVEWARKAAESEPAVVIIDKGKKTVDATPEIVLEPVKEKSPERVIEKDSEPIDIAKFILVPDVEQEDDDQEEEDDEKSD</sequence>
<dbReference type="EMBL" id="MNCJ02000324">
    <property type="protein sequence ID" value="KAF5789479.1"/>
    <property type="molecule type" value="Genomic_DNA"/>
</dbReference>
<feature type="region of interest" description="Disordered" evidence="5">
    <location>
        <begin position="573"/>
        <end position="613"/>
    </location>
</feature>
<evidence type="ECO:0000256" key="4">
    <source>
        <dbReference type="PROSITE-ProRule" id="PRU00027"/>
    </source>
</evidence>
<proteinExistence type="predicted"/>
<dbReference type="Pfam" id="PF02892">
    <property type="entry name" value="zf-BED"/>
    <property type="match status" value="1"/>
</dbReference>
<feature type="compositionally biased region" description="Low complexity" evidence="5">
    <location>
        <begin position="587"/>
        <end position="599"/>
    </location>
</feature>
<reference evidence="7" key="1">
    <citation type="journal article" date="2017" name="Nature">
        <title>The sunflower genome provides insights into oil metabolism, flowering and Asterid evolution.</title>
        <authorList>
            <person name="Badouin H."/>
            <person name="Gouzy J."/>
            <person name="Grassa C.J."/>
            <person name="Murat F."/>
            <person name="Staton S.E."/>
            <person name="Cottret L."/>
            <person name="Lelandais-Briere C."/>
            <person name="Owens G.L."/>
            <person name="Carrere S."/>
            <person name="Mayjonade B."/>
            <person name="Legrand L."/>
            <person name="Gill N."/>
            <person name="Kane N.C."/>
            <person name="Bowers J.E."/>
            <person name="Hubner S."/>
            <person name="Bellec A."/>
            <person name="Berard A."/>
            <person name="Berges H."/>
            <person name="Blanchet N."/>
            <person name="Boniface M.C."/>
            <person name="Brunel D."/>
            <person name="Catrice O."/>
            <person name="Chaidir N."/>
            <person name="Claudel C."/>
            <person name="Donnadieu C."/>
            <person name="Faraut T."/>
            <person name="Fievet G."/>
            <person name="Helmstetter N."/>
            <person name="King M."/>
            <person name="Knapp S.J."/>
            <person name="Lai Z."/>
            <person name="Le Paslier M.C."/>
            <person name="Lippi Y."/>
            <person name="Lorenzon L."/>
            <person name="Mandel J.R."/>
            <person name="Marage G."/>
            <person name="Marchand G."/>
            <person name="Marquand E."/>
            <person name="Bret-Mestries E."/>
            <person name="Morien E."/>
            <person name="Nambeesan S."/>
            <person name="Nguyen T."/>
            <person name="Pegot-Espagnet P."/>
            <person name="Pouilly N."/>
            <person name="Raftis F."/>
            <person name="Sallet E."/>
            <person name="Schiex T."/>
            <person name="Thomas J."/>
            <person name="Vandecasteele C."/>
            <person name="Vares D."/>
            <person name="Vear F."/>
            <person name="Vautrin S."/>
            <person name="Crespi M."/>
            <person name="Mangin B."/>
            <person name="Burke J.M."/>
            <person name="Salse J."/>
            <person name="Munos S."/>
            <person name="Vincourt P."/>
            <person name="Rieseberg L.H."/>
            <person name="Langlade N.B."/>
        </authorList>
    </citation>
    <scope>NUCLEOTIDE SEQUENCE</scope>
    <source>
        <tissue evidence="7">Leaves</tissue>
    </source>
</reference>
<feature type="domain" description="BED-type" evidence="6">
    <location>
        <begin position="29"/>
        <end position="85"/>
    </location>
</feature>
<dbReference type="GO" id="GO:0003677">
    <property type="term" value="F:DNA binding"/>
    <property type="evidence" value="ECO:0007669"/>
    <property type="project" value="InterPro"/>
</dbReference>
<dbReference type="Proteomes" id="UP000215914">
    <property type="component" value="Unassembled WGS sequence"/>
</dbReference>
<comment type="caution">
    <text evidence="7">The sequence shown here is derived from an EMBL/GenBank/DDBJ whole genome shotgun (WGS) entry which is preliminary data.</text>
</comment>
<dbReference type="PANTHER" id="PTHR34396:SF27">
    <property type="entry name" value="OS08G0208700 PROTEIN"/>
    <property type="match status" value="1"/>
</dbReference>